<comment type="caution">
    <text evidence="2">The sequence shown here is derived from an EMBL/GenBank/DDBJ whole genome shotgun (WGS) entry which is preliminary data.</text>
</comment>
<gene>
    <name evidence="2" type="ORF">CLODIP_2_CD12934</name>
</gene>
<dbReference type="AlphaFoldDB" id="A0A8S1D4L0"/>
<protein>
    <submittedName>
        <fullName evidence="2">Uncharacterized protein</fullName>
    </submittedName>
</protein>
<keyword evidence="1" id="KW-0732">Signal</keyword>
<dbReference type="EMBL" id="CADEPI010000108">
    <property type="protein sequence ID" value="CAB3375113.1"/>
    <property type="molecule type" value="Genomic_DNA"/>
</dbReference>
<accession>A0A8S1D4L0</accession>
<evidence type="ECO:0000313" key="2">
    <source>
        <dbReference type="EMBL" id="CAB3375113.1"/>
    </source>
</evidence>
<reference evidence="2 3" key="1">
    <citation type="submission" date="2020-04" db="EMBL/GenBank/DDBJ databases">
        <authorList>
            <person name="Alioto T."/>
            <person name="Alioto T."/>
            <person name="Gomez Garrido J."/>
        </authorList>
    </citation>
    <scope>NUCLEOTIDE SEQUENCE [LARGE SCALE GENOMIC DNA]</scope>
</reference>
<feature type="chain" id="PRO_5035732481" evidence="1">
    <location>
        <begin position="19"/>
        <end position="88"/>
    </location>
</feature>
<organism evidence="2 3">
    <name type="scientific">Cloeon dipterum</name>
    <dbReference type="NCBI Taxonomy" id="197152"/>
    <lineage>
        <taxon>Eukaryota</taxon>
        <taxon>Metazoa</taxon>
        <taxon>Ecdysozoa</taxon>
        <taxon>Arthropoda</taxon>
        <taxon>Hexapoda</taxon>
        <taxon>Insecta</taxon>
        <taxon>Pterygota</taxon>
        <taxon>Palaeoptera</taxon>
        <taxon>Ephemeroptera</taxon>
        <taxon>Pisciforma</taxon>
        <taxon>Baetidae</taxon>
        <taxon>Cloeon</taxon>
    </lineage>
</organism>
<proteinExistence type="predicted"/>
<name>A0A8S1D4L0_9INSE</name>
<dbReference type="Proteomes" id="UP000494165">
    <property type="component" value="Unassembled WGS sequence"/>
</dbReference>
<evidence type="ECO:0000313" key="3">
    <source>
        <dbReference type="Proteomes" id="UP000494165"/>
    </source>
</evidence>
<keyword evidence="3" id="KW-1185">Reference proteome</keyword>
<evidence type="ECO:0000256" key="1">
    <source>
        <dbReference type="SAM" id="SignalP"/>
    </source>
</evidence>
<feature type="signal peptide" evidence="1">
    <location>
        <begin position="1"/>
        <end position="18"/>
    </location>
</feature>
<sequence>MFAKLILALAAFVAAAQAGLVPAAVAYTATPQAISPFSYSANLVQRNLAAPFAYAAHPLAYSAPLAYAAHPAAPIAYSAPLHAPLLFK</sequence>